<feature type="transmembrane region" description="Helical" evidence="1">
    <location>
        <begin position="190"/>
        <end position="206"/>
    </location>
</feature>
<feature type="transmembrane region" description="Helical" evidence="1">
    <location>
        <begin position="64"/>
        <end position="86"/>
    </location>
</feature>
<feature type="transmembrane region" description="Helical" evidence="1">
    <location>
        <begin position="145"/>
        <end position="169"/>
    </location>
</feature>
<proteinExistence type="predicted"/>
<reference evidence="2 3" key="1">
    <citation type="submission" date="2021-05" db="EMBL/GenBank/DDBJ databases">
        <title>Novel species in genus Cellulomonas.</title>
        <authorList>
            <person name="Zhang G."/>
        </authorList>
    </citation>
    <scope>NUCLEOTIDE SEQUENCE [LARGE SCALE GENOMIC DNA]</scope>
    <source>
        <strain evidence="3">zg-ZUI222</strain>
    </source>
</reference>
<dbReference type="Proteomes" id="UP000677804">
    <property type="component" value="Chromosome"/>
</dbReference>
<keyword evidence="1" id="KW-1133">Transmembrane helix</keyword>
<keyword evidence="1" id="KW-0812">Transmembrane</keyword>
<feature type="transmembrane region" description="Helical" evidence="1">
    <location>
        <begin position="107"/>
        <end position="133"/>
    </location>
</feature>
<dbReference type="RefSeq" id="WP_207340109.1">
    <property type="nucleotide sequence ID" value="NZ_CP074405.1"/>
</dbReference>
<evidence type="ECO:0000313" key="2">
    <source>
        <dbReference type="EMBL" id="QVI62449.1"/>
    </source>
</evidence>
<feature type="transmembrane region" description="Helical" evidence="1">
    <location>
        <begin position="226"/>
        <end position="247"/>
    </location>
</feature>
<dbReference type="EMBL" id="CP074405">
    <property type="protein sequence ID" value="QVI62449.1"/>
    <property type="molecule type" value="Genomic_DNA"/>
</dbReference>
<dbReference type="Pfam" id="PF07077">
    <property type="entry name" value="DUF1345"/>
    <property type="match status" value="1"/>
</dbReference>
<gene>
    <name evidence="2" type="ORF">KG103_00350</name>
</gene>
<accession>A0ABX8D4U5</accession>
<sequence length="248" mass="25422">MAGERSGVVRTWRGASGRALGRRLHDLALTETVRSSLGGAVGITLGVSGHAIGAGGPWTLVDGLLVGMAAYQALYVLLTLAIYLPAGPEVVARAAASMPRRGPLHRWLLLTEPGAGAALAVGLGAMVTAVVVLPQSGGLPSGLPQPALVAVGIVLVVSAWATMVVTYAIDYLRRDLLDGGLRFAGDEPRVFADYLYVAVAVATTFGTTDVEVTRSALRRTVTGHALAAFVFNAVVVAISVASIVSLAT</sequence>
<name>A0ABX8D4U5_9CELL</name>
<keyword evidence="1" id="KW-0472">Membrane</keyword>
<organism evidence="2 3">
    <name type="scientific">Cellulomonas wangleii</name>
    <dbReference type="NCBI Taxonomy" id="2816956"/>
    <lineage>
        <taxon>Bacteria</taxon>
        <taxon>Bacillati</taxon>
        <taxon>Actinomycetota</taxon>
        <taxon>Actinomycetes</taxon>
        <taxon>Micrococcales</taxon>
        <taxon>Cellulomonadaceae</taxon>
        <taxon>Cellulomonas</taxon>
    </lineage>
</organism>
<dbReference type="InterPro" id="IPR009781">
    <property type="entry name" value="DUF1345"/>
</dbReference>
<evidence type="ECO:0000313" key="3">
    <source>
        <dbReference type="Proteomes" id="UP000677804"/>
    </source>
</evidence>
<keyword evidence="3" id="KW-1185">Reference proteome</keyword>
<evidence type="ECO:0000256" key="1">
    <source>
        <dbReference type="SAM" id="Phobius"/>
    </source>
</evidence>
<protein>
    <submittedName>
        <fullName evidence="2">DUF1345 domain-containing protein</fullName>
    </submittedName>
</protein>